<dbReference type="SMART" id="SM00292">
    <property type="entry name" value="BRCT"/>
    <property type="match status" value="2"/>
</dbReference>
<feature type="region of interest" description="Disordered" evidence="1">
    <location>
        <begin position="150"/>
        <end position="203"/>
    </location>
</feature>
<dbReference type="InterPro" id="IPR002706">
    <property type="entry name" value="Xrcc1_N"/>
</dbReference>
<accession>A0AAW2I453</accession>
<dbReference type="PROSITE" id="PS50172">
    <property type="entry name" value="BRCT"/>
    <property type="match status" value="2"/>
</dbReference>
<comment type="caution">
    <text evidence="3">The sequence shown here is derived from an EMBL/GenBank/DDBJ whole genome shotgun (WGS) entry which is preliminary data.</text>
</comment>
<dbReference type="PANTHER" id="PTHR11370">
    <property type="entry name" value="DNA-REPAIR PROTEIN XRCC1"/>
    <property type="match status" value="1"/>
</dbReference>
<organism evidence="3">
    <name type="scientific">Menopon gallinae</name>
    <name type="common">poultry shaft louse</name>
    <dbReference type="NCBI Taxonomy" id="328185"/>
    <lineage>
        <taxon>Eukaryota</taxon>
        <taxon>Metazoa</taxon>
        <taxon>Ecdysozoa</taxon>
        <taxon>Arthropoda</taxon>
        <taxon>Hexapoda</taxon>
        <taxon>Insecta</taxon>
        <taxon>Pterygota</taxon>
        <taxon>Neoptera</taxon>
        <taxon>Paraneoptera</taxon>
        <taxon>Psocodea</taxon>
        <taxon>Troctomorpha</taxon>
        <taxon>Phthiraptera</taxon>
        <taxon>Amblycera</taxon>
        <taxon>Menoponidae</taxon>
        <taxon>Menopon</taxon>
    </lineage>
</organism>
<protein>
    <recommendedName>
        <fullName evidence="2">BRCT domain-containing protein</fullName>
    </recommendedName>
</protein>
<dbReference type="Pfam" id="PF16759">
    <property type="entry name" value="LIG3_BRCT"/>
    <property type="match status" value="1"/>
</dbReference>
<dbReference type="InterPro" id="IPR001357">
    <property type="entry name" value="BRCT_dom"/>
</dbReference>
<dbReference type="SUPFAM" id="SSF52113">
    <property type="entry name" value="BRCT domain"/>
    <property type="match status" value="2"/>
</dbReference>
<evidence type="ECO:0000259" key="2">
    <source>
        <dbReference type="PROSITE" id="PS50172"/>
    </source>
</evidence>
<dbReference type="Gene3D" id="3.40.50.10190">
    <property type="entry name" value="BRCT domain"/>
    <property type="match status" value="2"/>
</dbReference>
<dbReference type="EMBL" id="JARGDH010000002">
    <property type="protein sequence ID" value="KAL0276593.1"/>
    <property type="molecule type" value="Genomic_DNA"/>
</dbReference>
<dbReference type="Pfam" id="PF01834">
    <property type="entry name" value="XRCC1_N"/>
    <property type="match status" value="1"/>
</dbReference>
<feature type="region of interest" description="Disordered" evidence="1">
    <location>
        <begin position="296"/>
        <end position="348"/>
    </location>
</feature>
<feature type="compositionally biased region" description="Basic and acidic residues" evidence="1">
    <location>
        <begin position="150"/>
        <end position="192"/>
    </location>
</feature>
<gene>
    <name evidence="3" type="ORF">PYX00_004137</name>
</gene>
<proteinExistence type="predicted"/>
<dbReference type="PANTHER" id="PTHR11370:SF5">
    <property type="entry name" value="DNA REPAIR PROTEIN XRCC1"/>
    <property type="match status" value="1"/>
</dbReference>
<feature type="compositionally biased region" description="Basic residues" evidence="1">
    <location>
        <begin position="193"/>
        <end position="202"/>
    </location>
</feature>
<dbReference type="GO" id="GO:0000012">
    <property type="term" value="P:single strand break repair"/>
    <property type="evidence" value="ECO:0007669"/>
    <property type="project" value="InterPro"/>
</dbReference>
<dbReference type="InterPro" id="IPR008979">
    <property type="entry name" value="Galactose-bd-like_sf"/>
</dbReference>
<dbReference type="Gene3D" id="2.60.120.260">
    <property type="entry name" value="Galactose-binding domain-like"/>
    <property type="match status" value="1"/>
</dbReference>
<dbReference type="AlphaFoldDB" id="A0AAW2I453"/>
<evidence type="ECO:0000256" key="1">
    <source>
        <dbReference type="SAM" id="MobiDB-lite"/>
    </source>
</evidence>
<sequence length="442" mass="50254">MKSVAFSRIISVSNEIKGHSAENLLETEPERSWLCRKGSPNGSVVLALETPTVVNAVRVINDHSAFVEVLAGNDGEREEKFQTLVPSSAFMNPHESRKGIDPGRERLFRREDLCPDAADKKWKFIRIVCWQPYNDGVPFGVRFVGVGSGKDEGTGKIESRGRRDSDGGKLRERSNKNDDSSGKRSRKDAETPKKRRKVRKGGARPFSRLMEDVVFVLSGMDSPRRKEIRRRATEMGASYSPDWHSDCTHLICSRRDTPEYRELKGTGKIAREEWIRACHEDGKRYPWRRYALDEDEAKMPESEEEISSRDDDDDAPTAETSAKATKRTSDDPYATDTDEDECKKPDTTDYPMPFLPDFFAGKTFYVDPGLSNCSRIERYIVAYKGILAENVTEDVEFYVTNIGGAVLQIFRKKAPKMRAVSPAWIWEVNGKSEWTSPWKFLL</sequence>
<reference evidence="3" key="1">
    <citation type="journal article" date="2024" name="Gigascience">
        <title>Chromosome-level genome of the poultry shaft louse Menopon gallinae provides insight into the host-switching and adaptive evolution of parasitic lice.</title>
        <authorList>
            <person name="Xu Y."/>
            <person name="Ma L."/>
            <person name="Liu S."/>
            <person name="Liang Y."/>
            <person name="Liu Q."/>
            <person name="He Z."/>
            <person name="Tian L."/>
            <person name="Duan Y."/>
            <person name="Cai W."/>
            <person name="Li H."/>
            <person name="Song F."/>
        </authorList>
    </citation>
    <scope>NUCLEOTIDE SEQUENCE</scope>
    <source>
        <strain evidence="3">Cailab_2023a</strain>
    </source>
</reference>
<evidence type="ECO:0000313" key="3">
    <source>
        <dbReference type="EMBL" id="KAL0276593.1"/>
    </source>
</evidence>
<dbReference type="GO" id="GO:0006284">
    <property type="term" value="P:base-excision repair"/>
    <property type="evidence" value="ECO:0007669"/>
    <property type="project" value="TreeGrafter"/>
</dbReference>
<feature type="domain" description="BRCT" evidence="2">
    <location>
        <begin position="205"/>
        <end position="292"/>
    </location>
</feature>
<name>A0AAW2I453_9NEOP</name>
<dbReference type="GO" id="GO:0005634">
    <property type="term" value="C:nucleus"/>
    <property type="evidence" value="ECO:0007669"/>
    <property type="project" value="InterPro"/>
</dbReference>
<dbReference type="FunFam" id="2.60.120.260:FF:000025">
    <property type="entry name" value="DNA repair protein XRCC1 isoform X1"/>
    <property type="match status" value="1"/>
</dbReference>
<dbReference type="GO" id="GO:0003684">
    <property type="term" value="F:damaged DNA binding"/>
    <property type="evidence" value="ECO:0007669"/>
    <property type="project" value="InterPro"/>
</dbReference>
<dbReference type="SUPFAM" id="SSF49785">
    <property type="entry name" value="Galactose-binding domain-like"/>
    <property type="match status" value="1"/>
</dbReference>
<dbReference type="InterPro" id="IPR031916">
    <property type="entry name" value="LIG3_BRCT"/>
</dbReference>
<feature type="domain" description="BRCT" evidence="2">
    <location>
        <begin position="354"/>
        <end position="442"/>
    </location>
</feature>
<dbReference type="InterPro" id="IPR036420">
    <property type="entry name" value="BRCT_dom_sf"/>
</dbReference>
<feature type="compositionally biased region" description="Basic and acidic residues" evidence="1">
    <location>
        <begin position="297"/>
        <end position="309"/>
    </location>
</feature>
<dbReference type="Pfam" id="PF00533">
    <property type="entry name" value="BRCT"/>
    <property type="match status" value="1"/>
</dbReference>